<keyword evidence="4" id="KW-1185">Reference proteome</keyword>
<dbReference type="InterPro" id="IPR047650">
    <property type="entry name" value="Transpos_IS110"/>
</dbReference>
<dbReference type="PANTHER" id="PTHR33055">
    <property type="entry name" value="TRANSPOSASE FOR INSERTION SEQUENCE ELEMENT IS1111A"/>
    <property type="match status" value="1"/>
</dbReference>
<dbReference type="Pfam" id="PF01548">
    <property type="entry name" value="DEDD_Tnp_IS110"/>
    <property type="match status" value="1"/>
</dbReference>
<dbReference type="Proteomes" id="UP001493487">
    <property type="component" value="Unassembled WGS sequence"/>
</dbReference>
<dbReference type="RefSeq" id="WP_232189155.1">
    <property type="nucleotide sequence ID" value="NZ_JAIOAP010000018.1"/>
</dbReference>
<protein>
    <submittedName>
        <fullName evidence="3">IS110 family transposase</fullName>
    </submittedName>
</protein>
<dbReference type="Pfam" id="PF02371">
    <property type="entry name" value="Transposase_20"/>
    <property type="match status" value="1"/>
</dbReference>
<dbReference type="NCBIfam" id="NF033542">
    <property type="entry name" value="transpos_IS110"/>
    <property type="match status" value="1"/>
</dbReference>
<feature type="domain" description="Transposase IS110-like N-terminal" evidence="1">
    <location>
        <begin position="11"/>
        <end position="156"/>
    </location>
</feature>
<dbReference type="InterPro" id="IPR003346">
    <property type="entry name" value="Transposase_20"/>
</dbReference>
<sequence>MALKIVYPVCCGIDVHKTFVVACVASTNSKGVTTYKSHRFSTFTKGLNELSQWLCEHDCKDVCMESTGKYWIPVFNILEPSCNITLAHPKYVKAIRGKKTDKKDAKWIADLFKHDLVAGSFMPPLPIRQLRDLMRYRFKLTNFTSSEKNRFQNSLTVSNIQLSSVVSDTFGKSAMNIINKLLDDPSDTSFDLEPLIHGVLKGKLPELTLAIDGFITPEQAGKIKVIKQHYENLESCKAELESIVLSLANAYTEELNLILTVPSFKNIFSAIAVVSEIGVNMDVFLTAKHLCSWAGLTPSNDQSAGKRKSVRISRAGVYIKPLLVQCATAVVKSEKHPEIRNRYLQLKRRRGHKRAIIAIARMLLTAIYHILKNKQPYNPELYRKSDIHPVNREITVEQAILLAQRQGYQIMDFPLSG</sequence>
<name>A0ABV1L359_9BACL</name>
<evidence type="ECO:0000259" key="2">
    <source>
        <dbReference type="Pfam" id="PF02371"/>
    </source>
</evidence>
<evidence type="ECO:0000313" key="3">
    <source>
        <dbReference type="EMBL" id="MEQ4486202.1"/>
    </source>
</evidence>
<evidence type="ECO:0000259" key="1">
    <source>
        <dbReference type="Pfam" id="PF01548"/>
    </source>
</evidence>
<dbReference type="EMBL" id="JASKHM010000019">
    <property type="protein sequence ID" value="MEQ4486202.1"/>
    <property type="molecule type" value="Genomic_DNA"/>
</dbReference>
<feature type="domain" description="Transposase IS116/IS110/IS902 C-terminal" evidence="2">
    <location>
        <begin position="257"/>
        <end position="343"/>
    </location>
</feature>
<proteinExistence type="predicted"/>
<comment type="caution">
    <text evidence="3">The sequence shown here is derived from an EMBL/GenBank/DDBJ whole genome shotgun (WGS) entry which is preliminary data.</text>
</comment>
<accession>A0ABV1L359</accession>
<organism evidence="3 4">
    <name type="scientific">Cohnella silvisoli</name>
    <dbReference type="NCBI Taxonomy" id="2873699"/>
    <lineage>
        <taxon>Bacteria</taxon>
        <taxon>Bacillati</taxon>
        <taxon>Bacillota</taxon>
        <taxon>Bacilli</taxon>
        <taxon>Bacillales</taxon>
        <taxon>Paenibacillaceae</taxon>
        <taxon>Cohnella</taxon>
    </lineage>
</organism>
<evidence type="ECO:0000313" key="4">
    <source>
        <dbReference type="Proteomes" id="UP001493487"/>
    </source>
</evidence>
<dbReference type="PANTHER" id="PTHR33055:SF13">
    <property type="entry name" value="TRANSPOSASE"/>
    <property type="match status" value="1"/>
</dbReference>
<gene>
    <name evidence="3" type="ORF">QJS35_27855</name>
</gene>
<reference evidence="3 4" key="1">
    <citation type="journal article" date="2023" name="Genome Announc.">
        <title>Pan-Genome Analyses of the Genus Cohnella and Proposal of the Novel Species Cohnella silvisoli sp. nov., Isolated from Forest Soil.</title>
        <authorList>
            <person name="Wang C."/>
            <person name="Mao L."/>
            <person name="Bao G."/>
            <person name="Zhu H."/>
        </authorList>
    </citation>
    <scope>NUCLEOTIDE SEQUENCE [LARGE SCALE GENOMIC DNA]</scope>
    <source>
        <strain evidence="3 4">NL03-T5-1</strain>
    </source>
</reference>
<dbReference type="InterPro" id="IPR002525">
    <property type="entry name" value="Transp_IS110-like_N"/>
</dbReference>